<evidence type="ECO:0008006" key="3">
    <source>
        <dbReference type="Google" id="ProtNLM"/>
    </source>
</evidence>
<dbReference type="RefSeq" id="WP_237753472.1">
    <property type="nucleotide sequence ID" value="NZ_JSAN01000014.1"/>
</dbReference>
<proteinExistence type="predicted"/>
<accession>A0A0C1JUU7</accession>
<dbReference type="EMBL" id="JSAN01000014">
    <property type="protein sequence ID" value="KIC74161.1"/>
    <property type="molecule type" value="Genomic_DNA"/>
</dbReference>
<dbReference type="Gene3D" id="1.25.10.10">
    <property type="entry name" value="Leucine-rich Repeat Variant"/>
    <property type="match status" value="1"/>
</dbReference>
<name>A0A0C1JUU7_9BACT</name>
<dbReference type="AlphaFoldDB" id="A0A0C1JUU7"/>
<dbReference type="PATRIC" id="fig|362787.3.peg.180"/>
<dbReference type="Proteomes" id="UP000031465">
    <property type="component" value="Unassembled WGS sequence"/>
</dbReference>
<sequence>MMQESGEPFEHYPLVDAMDHEILMHRDAHFGGLFSVMLDYYKGEGKGIQPDFTIERIERLAALEAEMKENLAALFFTALEAQKVADARAAYQNLRSIYEIQNQQNRFPRLIADLILSEDEEAEKEVNAIVAEKDKIVPLLVECLGNEQFYDPIFPGYGLLPSLIVKCLGKIGDKRAIISLFEALGQGDFFADDQILRALKAIGDPAKAFLLKVVCGKPLNEDNERAAIGLLAFKENPEVANTCFNLLKNEDIQKRPCLSTYLALACIGLQDEHLRQEFRQMVTQPQLNAMLKEDMKGIIHSWDQPDQ</sequence>
<gene>
    <name evidence="1" type="ORF">DB44_AP00150</name>
</gene>
<evidence type="ECO:0000313" key="2">
    <source>
        <dbReference type="Proteomes" id="UP000031465"/>
    </source>
</evidence>
<protein>
    <recommendedName>
        <fullName evidence="3">HEAT repeat domain-containing protein</fullName>
    </recommendedName>
</protein>
<dbReference type="InterPro" id="IPR011989">
    <property type="entry name" value="ARM-like"/>
</dbReference>
<organism evidence="1 2">
    <name type="scientific">Candidatus Protochlamydia amoebophila</name>
    <dbReference type="NCBI Taxonomy" id="362787"/>
    <lineage>
        <taxon>Bacteria</taxon>
        <taxon>Pseudomonadati</taxon>
        <taxon>Chlamydiota</taxon>
        <taxon>Chlamydiia</taxon>
        <taxon>Parachlamydiales</taxon>
        <taxon>Parachlamydiaceae</taxon>
        <taxon>Candidatus Protochlamydia</taxon>
    </lineage>
</organism>
<comment type="caution">
    <text evidence="1">The sequence shown here is derived from an EMBL/GenBank/DDBJ whole genome shotgun (WGS) entry which is preliminary data.</text>
</comment>
<reference evidence="1 2" key="1">
    <citation type="journal article" date="2014" name="Mol. Biol. Evol.">
        <title>Massive expansion of Ubiquitination-related gene families within the Chlamydiae.</title>
        <authorList>
            <person name="Domman D."/>
            <person name="Collingro A."/>
            <person name="Lagkouvardos I."/>
            <person name="Gehre L."/>
            <person name="Weinmaier T."/>
            <person name="Rattei T."/>
            <person name="Subtil A."/>
            <person name="Horn M."/>
        </authorList>
    </citation>
    <scope>NUCLEOTIDE SEQUENCE [LARGE SCALE GENOMIC DNA]</scope>
    <source>
        <strain evidence="1 2">EI2</strain>
    </source>
</reference>
<evidence type="ECO:0000313" key="1">
    <source>
        <dbReference type="EMBL" id="KIC74161.1"/>
    </source>
</evidence>